<organism evidence="1 2">
    <name type="scientific">Pseudomonas syringae pv. maculicola</name>
    <dbReference type="NCBI Taxonomy" id="59511"/>
    <lineage>
        <taxon>Bacteria</taxon>
        <taxon>Pseudomonadati</taxon>
        <taxon>Pseudomonadota</taxon>
        <taxon>Gammaproteobacteria</taxon>
        <taxon>Pseudomonadales</taxon>
        <taxon>Pseudomonadaceae</taxon>
        <taxon>Pseudomonas</taxon>
    </lineage>
</organism>
<feature type="non-terminal residue" evidence="1">
    <location>
        <position position="134"/>
    </location>
</feature>
<protein>
    <submittedName>
        <fullName evidence="1">Uncharacterized protein</fullName>
    </submittedName>
</protein>
<reference evidence="1 2" key="1">
    <citation type="submission" date="2018-08" db="EMBL/GenBank/DDBJ databases">
        <title>Recombination of ecologically and evolutionarily significant loci maintains genetic cohesion in the Pseudomonas syringae species complex.</title>
        <authorList>
            <person name="Dillon M."/>
            <person name="Thakur S."/>
            <person name="Almeida R.N.D."/>
            <person name="Weir B.S."/>
            <person name="Guttman D.S."/>
        </authorList>
    </citation>
    <scope>NUCLEOTIDE SEQUENCE [LARGE SCALE GENOMIC DNA]</scope>
    <source>
        <strain evidence="1 2">88_10</strain>
    </source>
</reference>
<accession>A0A3M2XXE1</accession>
<evidence type="ECO:0000313" key="2">
    <source>
        <dbReference type="Proteomes" id="UP000282378"/>
    </source>
</evidence>
<gene>
    <name evidence="1" type="ORF">APX70_05532</name>
</gene>
<comment type="caution">
    <text evidence="1">The sequence shown here is derived from an EMBL/GenBank/DDBJ whole genome shotgun (WGS) entry which is preliminary data.</text>
</comment>
<dbReference type="AlphaFoldDB" id="A0A3M2XXE1"/>
<dbReference type="EMBL" id="RBNL01002631">
    <property type="protein sequence ID" value="RML68306.1"/>
    <property type="molecule type" value="Genomic_DNA"/>
</dbReference>
<evidence type="ECO:0000313" key="1">
    <source>
        <dbReference type="EMBL" id="RML68306.1"/>
    </source>
</evidence>
<proteinExistence type="predicted"/>
<sequence length="134" mass="14949">MFREIANALARTIVHLETEETNTTVSEKFRISQFSIDPVFLAGSLNSVHVRDSFSVQFTYAGSDQSLVLTNRQDDQLNRFCQMLHLHVEGDDATSGVLTISITKGFLLQTASIYSLHHIEEYWRSGGLGQAAAK</sequence>
<name>A0A3M2XXE1_PSEYM</name>
<dbReference type="Proteomes" id="UP000282378">
    <property type="component" value="Unassembled WGS sequence"/>
</dbReference>